<name>A0ABN3LIE2_9ACTN</name>
<protein>
    <submittedName>
        <fullName evidence="1">Uncharacterized protein</fullName>
    </submittedName>
</protein>
<accession>A0ABN3LIE2</accession>
<evidence type="ECO:0000313" key="2">
    <source>
        <dbReference type="Proteomes" id="UP001501358"/>
    </source>
</evidence>
<comment type="caution">
    <text evidence="1">The sequence shown here is derived from an EMBL/GenBank/DDBJ whole genome shotgun (WGS) entry which is preliminary data.</text>
</comment>
<gene>
    <name evidence="1" type="ORF">GCM10010406_21360</name>
</gene>
<organism evidence="1 2">
    <name type="scientific">Streptomyces thermolineatus</name>
    <dbReference type="NCBI Taxonomy" id="44033"/>
    <lineage>
        <taxon>Bacteria</taxon>
        <taxon>Bacillati</taxon>
        <taxon>Actinomycetota</taxon>
        <taxon>Actinomycetes</taxon>
        <taxon>Kitasatosporales</taxon>
        <taxon>Streptomycetaceae</taxon>
        <taxon>Streptomyces</taxon>
    </lineage>
</organism>
<dbReference type="RefSeq" id="WP_344382939.1">
    <property type="nucleotide sequence ID" value="NZ_BAAATA010000009.1"/>
</dbReference>
<dbReference type="EMBL" id="BAAATA010000009">
    <property type="protein sequence ID" value="GAA2484838.1"/>
    <property type="molecule type" value="Genomic_DNA"/>
</dbReference>
<proteinExistence type="predicted"/>
<evidence type="ECO:0000313" key="1">
    <source>
        <dbReference type="EMBL" id="GAA2484838.1"/>
    </source>
</evidence>
<sequence length="96" mass="10721">MAKPLTPAQRDARNARRRAKRLADIRHRMARHAARKIFTGGDWTADNPITPQQVIDMADALYGNHREIKDVPITAEEATAALDEVLPKRRSSIPAA</sequence>
<reference evidence="1 2" key="1">
    <citation type="journal article" date="2019" name="Int. J. Syst. Evol. Microbiol.">
        <title>The Global Catalogue of Microorganisms (GCM) 10K type strain sequencing project: providing services to taxonomists for standard genome sequencing and annotation.</title>
        <authorList>
            <consortium name="The Broad Institute Genomics Platform"/>
            <consortium name="The Broad Institute Genome Sequencing Center for Infectious Disease"/>
            <person name="Wu L."/>
            <person name="Ma J."/>
        </authorList>
    </citation>
    <scope>NUCLEOTIDE SEQUENCE [LARGE SCALE GENOMIC DNA]</scope>
    <source>
        <strain evidence="1 2">JCM 6307</strain>
    </source>
</reference>
<keyword evidence="2" id="KW-1185">Reference proteome</keyword>
<dbReference type="Proteomes" id="UP001501358">
    <property type="component" value="Unassembled WGS sequence"/>
</dbReference>